<dbReference type="SUPFAM" id="SSF56784">
    <property type="entry name" value="HAD-like"/>
    <property type="match status" value="1"/>
</dbReference>
<organism evidence="5">
    <name type="scientific">hydrothermal vent metagenome</name>
    <dbReference type="NCBI Taxonomy" id="652676"/>
    <lineage>
        <taxon>unclassified sequences</taxon>
        <taxon>metagenomes</taxon>
        <taxon>ecological metagenomes</taxon>
    </lineage>
</organism>
<gene>
    <name evidence="5" type="ORF">MNBD_IGNAVI01-3174</name>
</gene>
<dbReference type="InterPro" id="IPR036412">
    <property type="entry name" value="HAD-like_sf"/>
</dbReference>
<dbReference type="NCBIfam" id="TIGR01488">
    <property type="entry name" value="HAD-SF-IB"/>
    <property type="match status" value="1"/>
</dbReference>
<dbReference type="PANTHER" id="PTHR20889:SF12">
    <property type="entry name" value="LP01149P"/>
    <property type="match status" value="1"/>
</dbReference>
<dbReference type="Pfam" id="PF06888">
    <property type="entry name" value="Put_Phosphatase"/>
    <property type="match status" value="1"/>
</dbReference>
<evidence type="ECO:0000313" key="5">
    <source>
        <dbReference type="EMBL" id="VAX29665.1"/>
    </source>
</evidence>
<dbReference type="GO" id="GO:0016791">
    <property type="term" value="F:phosphatase activity"/>
    <property type="evidence" value="ECO:0007669"/>
    <property type="project" value="InterPro"/>
</dbReference>
<evidence type="ECO:0000256" key="2">
    <source>
        <dbReference type="ARBA" id="ARBA00022723"/>
    </source>
</evidence>
<evidence type="ECO:0000256" key="1">
    <source>
        <dbReference type="ARBA" id="ARBA00001946"/>
    </source>
</evidence>
<dbReference type="PANTHER" id="PTHR20889">
    <property type="entry name" value="PHOSPHATASE, ORPHAN 1, 2"/>
    <property type="match status" value="1"/>
</dbReference>
<dbReference type="EMBL" id="UOGD01000460">
    <property type="protein sequence ID" value="VAX29665.1"/>
    <property type="molecule type" value="Genomic_DNA"/>
</dbReference>
<sequence length="241" mass="28415">MTDQTIKIFVDFDGTIMKNDVGDHLFMEFGNLDVINEIADRWIAGEISSATFWLELFDTLPEVDKSDMDTFLDTMEMDEGFRDFLQLCDKHSNIEMIILSDGLDYYIDHIFSNHNLNHLKVFTNKLHFMENNKMVPSFPYMDEECKICANCKRNHILDNSRDDDITIFIGDGLSDTCPVQYVDYIFAKRDLLKFCEKNRISYYPFNNFYDVNARLEKLFGKRRLKKRHQAELKRKAVYSLG</sequence>
<dbReference type="InterPro" id="IPR006384">
    <property type="entry name" value="HAD_hydro_PyrdxlP_Pase-like"/>
</dbReference>
<keyword evidence="4" id="KW-0460">Magnesium</keyword>
<dbReference type="InterPro" id="IPR023214">
    <property type="entry name" value="HAD_sf"/>
</dbReference>
<comment type="cofactor">
    <cofactor evidence="1">
        <name>Mg(2+)</name>
        <dbReference type="ChEBI" id="CHEBI:18420"/>
    </cofactor>
</comment>
<dbReference type="AlphaFoldDB" id="A0A3B1DD75"/>
<keyword evidence="2" id="KW-0479">Metal-binding</keyword>
<name>A0A3B1DD75_9ZZZZ</name>
<protein>
    <submittedName>
        <fullName evidence="5">2-hydroxy-3-keto-5-methylthiopentenyl-1-phosphate phosphatase related protein</fullName>
    </submittedName>
</protein>
<dbReference type="GO" id="GO:0046872">
    <property type="term" value="F:metal ion binding"/>
    <property type="evidence" value="ECO:0007669"/>
    <property type="project" value="UniProtKB-KW"/>
</dbReference>
<evidence type="ECO:0000256" key="3">
    <source>
        <dbReference type="ARBA" id="ARBA00022801"/>
    </source>
</evidence>
<reference evidence="5" key="1">
    <citation type="submission" date="2018-06" db="EMBL/GenBank/DDBJ databases">
        <authorList>
            <person name="Zhirakovskaya E."/>
        </authorList>
    </citation>
    <scope>NUCLEOTIDE SEQUENCE</scope>
</reference>
<keyword evidence="3" id="KW-0378">Hydrolase</keyword>
<evidence type="ECO:0000256" key="4">
    <source>
        <dbReference type="ARBA" id="ARBA00022842"/>
    </source>
</evidence>
<dbReference type="Gene3D" id="3.40.50.1000">
    <property type="entry name" value="HAD superfamily/HAD-like"/>
    <property type="match status" value="1"/>
</dbReference>
<proteinExistence type="predicted"/>
<dbReference type="NCBIfam" id="TIGR01489">
    <property type="entry name" value="DKMTPPase-SF"/>
    <property type="match status" value="1"/>
</dbReference>
<dbReference type="InterPro" id="IPR016965">
    <property type="entry name" value="Pase_PHOSPHO-typ"/>
</dbReference>
<accession>A0A3B1DD75</accession>
<dbReference type="Gene3D" id="3.90.1470.20">
    <property type="match status" value="1"/>
</dbReference>